<evidence type="ECO:0000259" key="4">
    <source>
        <dbReference type="PROSITE" id="PS51770"/>
    </source>
</evidence>
<feature type="domain" description="HotDog ACOT-type" evidence="4">
    <location>
        <begin position="23"/>
        <end position="135"/>
    </location>
</feature>
<dbReference type="PANTHER" id="PTHR11049:SF5">
    <property type="entry name" value="ACYL-COA THIOESTER HYDROLASE YCIA"/>
    <property type="match status" value="1"/>
</dbReference>
<dbReference type="EC" id="3.1.2.-" evidence="5"/>
<protein>
    <submittedName>
        <fullName evidence="5">Acyl-CoA thioesterase YciA</fullName>
        <ecNumber evidence="5">3.1.2.-</ecNumber>
    </submittedName>
</protein>
<dbReference type="GO" id="GO:0016787">
    <property type="term" value="F:hydrolase activity"/>
    <property type="evidence" value="ECO:0007669"/>
    <property type="project" value="UniProtKB-KW"/>
</dbReference>
<reference evidence="5 6" key="1">
    <citation type="submission" date="2023-07" db="EMBL/GenBank/DDBJ databases">
        <title>Genomic Encyclopedia of Type Strains, Phase IV (KMG-IV): sequencing the most valuable type-strain genomes for metagenomic binning, comparative biology and taxonomic classification.</title>
        <authorList>
            <person name="Goeker M."/>
        </authorList>
    </citation>
    <scope>NUCLEOTIDE SEQUENCE [LARGE SCALE GENOMIC DNA]</scope>
    <source>
        <strain evidence="5 6">B6-8</strain>
    </source>
</reference>
<dbReference type="Proteomes" id="UP001241603">
    <property type="component" value="Unassembled WGS sequence"/>
</dbReference>
<evidence type="ECO:0000256" key="2">
    <source>
        <dbReference type="ARBA" id="ARBA00022801"/>
    </source>
</evidence>
<dbReference type="PROSITE" id="PS51770">
    <property type="entry name" value="HOTDOG_ACOT"/>
    <property type="match status" value="1"/>
</dbReference>
<comment type="similarity">
    <text evidence="1">Belongs to the acyl coenzyme A hydrolase family.</text>
</comment>
<evidence type="ECO:0000256" key="1">
    <source>
        <dbReference type="ARBA" id="ARBA00010458"/>
    </source>
</evidence>
<dbReference type="SUPFAM" id="SSF54637">
    <property type="entry name" value="Thioesterase/thiol ester dehydrase-isomerase"/>
    <property type="match status" value="1"/>
</dbReference>
<dbReference type="InterPro" id="IPR033120">
    <property type="entry name" value="HOTDOG_ACOT"/>
</dbReference>
<dbReference type="Pfam" id="PF03061">
    <property type="entry name" value="4HBT"/>
    <property type="match status" value="1"/>
</dbReference>
<keyword evidence="2 3" id="KW-0378">Hydrolase</keyword>
<organism evidence="5 6">
    <name type="scientific">Kaistia dalseonensis</name>
    <dbReference type="NCBI Taxonomy" id="410840"/>
    <lineage>
        <taxon>Bacteria</taxon>
        <taxon>Pseudomonadati</taxon>
        <taxon>Pseudomonadota</taxon>
        <taxon>Alphaproteobacteria</taxon>
        <taxon>Hyphomicrobiales</taxon>
        <taxon>Kaistiaceae</taxon>
        <taxon>Kaistia</taxon>
    </lineage>
</organism>
<dbReference type="Gene3D" id="3.10.129.10">
    <property type="entry name" value="Hotdog Thioesterase"/>
    <property type="match status" value="1"/>
</dbReference>
<proteinExistence type="inferred from homology"/>
<name>A0ABU0H057_9HYPH</name>
<dbReference type="EMBL" id="JAUSVO010000001">
    <property type="protein sequence ID" value="MDQ0435693.1"/>
    <property type="molecule type" value="Genomic_DNA"/>
</dbReference>
<dbReference type="PANTHER" id="PTHR11049">
    <property type="entry name" value="ACYL COENZYME A THIOESTER HYDROLASE"/>
    <property type="match status" value="1"/>
</dbReference>
<dbReference type="CDD" id="cd03442">
    <property type="entry name" value="BFIT_BACH"/>
    <property type="match status" value="1"/>
</dbReference>
<sequence>MTSTPTTSPTVATPAPTELLPDHTTIPVIRTIAMPHDTNPAGDIFGGWLMSQMDLGASTIATRRARGRTVTASVDGMSFLSPVFVGDEVTIYGRIVSNGRSSMRVFVEAWRRNRESDDITKVTHATFTFVAIDANRKPRPLPPLQVDE</sequence>
<dbReference type="InterPro" id="IPR006683">
    <property type="entry name" value="Thioestr_dom"/>
</dbReference>
<comment type="caution">
    <text evidence="5">The sequence shown here is derived from an EMBL/GenBank/DDBJ whole genome shotgun (WGS) entry which is preliminary data.</text>
</comment>
<gene>
    <name evidence="5" type="ORF">QO014_000063</name>
</gene>
<dbReference type="InterPro" id="IPR029069">
    <property type="entry name" value="HotDog_dom_sf"/>
</dbReference>
<evidence type="ECO:0000256" key="3">
    <source>
        <dbReference type="PROSITE-ProRule" id="PRU01106"/>
    </source>
</evidence>
<evidence type="ECO:0000313" key="5">
    <source>
        <dbReference type="EMBL" id="MDQ0435693.1"/>
    </source>
</evidence>
<dbReference type="InterPro" id="IPR040170">
    <property type="entry name" value="Cytosol_ACT"/>
</dbReference>
<evidence type="ECO:0000313" key="6">
    <source>
        <dbReference type="Proteomes" id="UP001241603"/>
    </source>
</evidence>
<keyword evidence="6" id="KW-1185">Reference proteome</keyword>
<accession>A0ABU0H057</accession>